<dbReference type="PANTHER" id="PTHR42736:SF1">
    <property type="entry name" value="PROTEIN-GLUTAMINE GAMMA-GLUTAMYLTRANSFERASE"/>
    <property type="match status" value="1"/>
</dbReference>
<sequence length="569" mass="62833">MRSAALVLSVVAAYGLLRGFPEGWHGGLRSALAVVVLGLGVLTWRRRPERTDPVLASPTAIRLTSFLGLGVGVLALELMLWGVFGAMPTRLEAVAERFDAWLRPGGAARVEESEAGGGSARGGHWLINNTRMRPLPERTNLKPGNRPEVFVQPLERASDLIERQLYVHAFGLSEFRDGAWRIGSAESWEIPAGPDGWAEFGEDSQQEEIVCRMYHGYQENGENLVLGLQGLEAAKVDQVTEVDRGMHLLQGLEEGEDGYRYDSRSRPTLLDDLVGMEVSIPDEVPSRLMEMPDGALGFRLADLARVVQGEGSPVERLLRIRNHLRTTLDYSLVTENPNDRDPLENFLFYEQRGHCEFFATAGALLARAAGIPSRVCYGWTGGTYYETSGYFVFRTNEAHAWTEVLLEGWGWVVLDPTPADGLAAAVPRVADEDERPPGFDHVSDDGEETVDGLRIWAPLALLAIGLPLLCGLVLRSFRRQVRAGDQVRRRGSRSSGYVKAFLAACRGQGVATPRGATLRAIGDKLEEPPGFLDALLDYHYGTSYEGHERDRSVESSLEKQIRSWAAERR</sequence>
<dbReference type="PANTHER" id="PTHR42736">
    <property type="entry name" value="PROTEIN-GLUTAMINE GAMMA-GLUTAMYLTRANSFERASE"/>
    <property type="match status" value="1"/>
</dbReference>
<reference evidence="3" key="1">
    <citation type="submission" date="2021-01" db="EMBL/GenBank/DDBJ databases">
        <title>Modified the classification status of verrucomicrobia.</title>
        <authorList>
            <person name="Feng X."/>
        </authorList>
    </citation>
    <scope>NUCLEOTIDE SEQUENCE</scope>
    <source>
        <strain evidence="3">KCTC 22201</strain>
    </source>
</reference>
<protein>
    <submittedName>
        <fullName evidence="3">Transglutaminase domain-containing protein</fullName>
    </submittedName>
</protein>
<organism evidence="3 4">
    <name type="scientific">Haloferula rosea</name>
    <dbReference type="NCBI Taxonomy" id="490093"/>
    <lineage>
        <taxon>Bacteria</taxon>
        <taxon>Pseudomonadati</taxon>
        <taxon>Verrucomicrobiota</taxon>
        <taxon>Verrucomicrobiia</taxon>
        <taxon>Verrucomicrobiales</taxon>
        <taxon>Verrucomicrobiaceae</taxon>
        <taxon>Haloferula</taxon>
    </lineage>
</organism>
<keyword evidence="4" id="KW-1185">Reference proteome</keyword>
<comment type="caution">
    <text evidence="3">The sequence shown here is derived from an EMBL/GenBank/DDBJ whole genome shotgun (WGS) entry which is preliminary data.</text>
</comment>
<feature type="domain" description="Transglutaminase-like" evidence="2">
    <location>
        <begin position="347"/>
        <end position="418"/>
    </location>
</feature>
<name>A0A934VEZ2_9BACT</name>
<dbReference type="InterPro" id="IPR052901">
    <property type="entry name" value="Bact_TGase-like"/>
</dbReference>
<evidence type="ECO:0000313" key="4">
    <source>
        <dbReference type="Proteomes" id="UP000658278"/>
    </source>
</evidence>
<feature type="transmembrane region" description="Helical" evidence="1">
    <location>
        <begin position="27"/>
        <end position="44"/>
    </location>
</feature>
<keyword evidence="1" id="KW-0812">Transmembrane</keyword>
<dbReference type="InterPro" id="IPR038765">
    <property type="entry name" value="Papain-like_cys_pep_sf"/>
</dbReference>
<dbReference type="Proteomes" id="UP000658278">
    <property type="component" value="Unassembled WGS sequence"/>
</dbReference>
<evidence type="ECO:0000256" key="1">
    <source>
        <dbReference type="SAM" id="Phobius"/>
    </source>
</evidence>
<dbReference type="Gene3D" id="3.10.620.30">
    <property type="match status" value="1"/>
</dbReference>
<keyword evidence="1" id="KW-1133">Transmembrane helix</keyword>
<accession>A0A934VEZ2</accession>
<dbReference type="SUPFAM" id="SSF54001">
    <property type="entry name" value="Cysteine proteinases"/>
    <property type="match status" value="1"/>
</dbReference>
<evidence type="ECO:0000313" key="3">
    <source>
        <dbReference type="EMBL" id="MBK1826531.1"/>
    </source>
</evidence>
<dbReference type="Pfam" id="PF01841">
    <property type="entry name" value="Transglut_core"/>
    <property type="match status" value="1"/>
</dbReference>
<feature type="transmembrane region" description="Helical" evidence="1">
    <location>
        <begin position="65"/>
        <end position="84"/>
    </location>
</feature>
<dbReference type="SMART" id="SM00460">
    <property type="entry name" value="TGc"/>
    <property type="match status" value="1"/>
</dbReference>
<evidence type="ECO:0000259" key="2">
    <source>
        <dbReference type="SMART" id="SM00460"/>
    </source>
</evidence>
<dbReference type="AlphaFoldDB" id="A0A934VEZ2"/>
<gene>
    <name evidence="3" type="ORF">JIN81_05840</name>
</gene>
<keyword evidence="1" id="KW-0472">Membrane</keyword>
<feature type="transmembrane region" description="Helical" evidence="1">
    <location>
        <begin position="455"/>
        <end position="474"/>
    </location>
</feature>
<dbReference type="EMBL" id="JAENII010000003">
    <property type="protein sequence ID" value="MBK1826531.1"/>
    <property type="molecule type" value="Genomic_DNA"/>
</dbReference>
<dbReference type="InterPro" id="IPR002931">
    <property type="entry name" value="Transglutaminase-like"/>
</dbReference>
<dbReference type="RefSeq" id="WP_200277569.1">
    <property type="nucleotide sequence ID" value="NZ_JAENII010000003.1"/>
</dbReference>
<proteinExistence type="predicted"/>